<protein>
    <recommendedName>
        <fullName evidence="1">UPF0311 protein EWU20_00695</fullName>
    </recommendedName>
</protein>
<feature type="signal peptide" evidence="2">
    <location>
        <begin position="1"/>
        <end position="19"/>
    </location>
</feature>
<sequence>MKKILFLFFMSITMSQAQTAPALDFFCELKVKLDPALIVGETPHGTRRIIPIIGGTVEGPKIKGEILNGGADWQILRADGVTELEAHYQFRTDDGTLIYVKNTGIRAATPEIAARLAKGEKVDANEYYFRAMPKFDAPKGKYDWVNNSLFVCTGERLPDYVLIRVWKVM</sequence>
<dbReference type="Gene3D" id="2.40.160.20">
    <property type="match status" value="1"/>
</dbReference>
<reference evidence="3 4" key="1">
    <citation type="submission" date="2019-02" db="EMBL/GenBank/DDBJ databases">
        <title>Genome of a new Bacteroidetes strain.</title>
        <authorList>
            <person name="Pitt A."/>
        </authorList>
    </citation>
    <scope>NUCLEOTIDE SEQUENCE [LARGE SCALE GENOMIC DNA]</scope>
    <source>
        <strain evidence="3 4">103A-SOEBACH</strain>
    </source>
</reference>
<dbReference type="AlphaFoldDB" id="A0A4Q9BH33"/>
<keyword evidence="4" id="KW-1185">Reference proteome</keyword>
<evidence type="ECO:0000313" key="4">
    <source>
        <dbReference type="Proteomes" id="UP000293583"/>
    </source>
</evidence>
<dbReference type="RefSeq" id="WP_130922320.1">
    <property type="nucleotide sequence ID" value="NZ_JAANOL010000003.1"/>
</dbReference>
<dbReference type="HAMAP" id="MF_00775">
    <property type="entry name" value="UPF0311"/>
    <property type="match status" value="1"/>
</dbReference>
<organism evidence="3 4">
    <name type="scientific">Aquirufa antheringensis</name>
    <dbReference type="NCBI Taxonomy" id="2516559"/>
    <lineage>
        <taxon>Bacteria</taxon>
        <taxon>Pseudomonadati</taxon>
        <taxon>Bacteroidota</taxon>
        <taxon>Cytophagia</taxon>
        <taxon>Cytophagales</taxon>
        <taxon>Flectobacillaceae</taxon>
        <taxon>Aquirufa</taxon>
    </lineage>
</organism>
<keyword evidence="2" id="KW-0732">Signal</keyword>
<feature type="chain" id="PRO_5020850424" description="UPF0311 protein EWU20_00695" evidence="2">
    <location>
        <begin position="20"/>
        <end position="169"/>
    </location>
</feature>
<evidence type="ECO:0000256" key="2">
    <source>
        <dbReference type="SAM" id="SignalP"/>
    </source>
</evidence>
<name>A0A4Q9BH33_9BACT</name>
<dbReference type="EMBL" id="SEWY01000001">
    <property type="protein sequence ID" value="TBH75121.1"/>
    <property type="molecule type" value="Genomic_DNA"/>
</dbReference>
<gene>
    <name evidence="3" type="ORF">EWU20_00695</name>
</gene>
<dbReference type="Pfam" id="PF11578">
    <property type="entry name" value="DUF3237"/>
    <property type="match status" value="1"/>
</dbReference>
<dbReference type="InterPro" id="IPR020915">
    <property type="entry name" value="UPF0311"/>
</dbReference>
<dbReference type="PANTHER" id="PTHR37315">
    <property type="entry name" value="UPF0311 PROTEIN BLR7842"/>
    <property type="match status" value="1"/>
</dbReference>
<comment type="caution">
    <text evidence="3">The sequence shown here is derived from an EMBL/GenBank/DDBJ whole genome shotgun (WGS) entry which is preliminary data.</text>
</comment>
<evidence type="ECO:0000313" key="3">
    <source>
        <dbReference type="EMBL" id="TBH75121.1"/>
    </source>
</evidence>
<evidence type="ECO:0000256" key="1">
    <source>
        <dbReference type="HAMAP-Rule" id="MF_00775"/>
    </source>
</evidence>
<proteinExistence type="inferred from homology"/>
<dbReference type="Proteomes" id="UP000293583">
    <property type="component" value="Unassembled WGS sequence"/>
</dbReference>
<dbReference type="OrthoDB" id="572332at2"/>
<dbReference type="PANTHER" id="PTHR37315:SF1">
    <property type="entry name" value="UPF0311 PROTEIN BLR7842"/>
    <property type="match status" value="1"/>
</dbReference>
<comment type="similarity">
    <text evidence="1">Belongs to the UPF0311 family.</text>
</comment>
<accession>A0A4Q9BH33</accession>